<keyword evidence="5" id="KW-1185">Reference proteome</keyword>
<keyword evidence="2" id="KW-1133">Transmembrane helix</keyword>
<protein>
    <recommendedName>
        <fullName evidence="3">DUF6534 domain-containing protein</fullName>
    </recommendedName>
</protein>
<feature type="region of interest" description="Disordered" evidence="1">
    <location>
        <begin position="284"/>
        <end position="317"/>
    </location>
</feature>
<accession>A0A550CD95</accession>
<comment type="caution">
    <text evidence="4">The sequence shown here is derived from an EMBL/GenBank/DDBJ whole genome shotgun (WGS) entry which is preliminary data.</text>
</comment>
<evidence type="ECO:0000259" key="3">
    <source>
        <dbReference type="Pfam" id="PF20152"/>
    </source>
</evidence>
<keyword evidence="2" id="KW-0472">Membrane</keyword>
<evidence type="ECO:0000313" key="4">
    <source>
        <dbReference type="EMBL" id="TRM62781.1"/>
    </source>
</evidence>
<dbReference type="InterPro" id="IPR045339">
    <property type="entry name" value="DUF6534"/>
</dbReference>
<sequence>MASSPPAFPDVGLSLGPILISSVMSWVLWGLLTMQVIHYYVSYSRDHTFMKSLVGLVWFLDTAHAVILFCGIYQCLVNDFGRVIPLDVARVMGEMPPRVIVAIIVQGFCFWRIWKLYRSVIPVGIYIAMTSLQIAFTIVYMMATFEAVEASRIVLYITISGYGYMAAILVADLTMAGMLTALLYKEYRRTSIQSTSEMIRRLSYFSVNTGTWTAVYAILAILLSTTLGDAYYWVGGIFDIGVCGVYSNTLLANLNGRDYIVGDPSVTISFYRSTDMETRRRSGLRAQLGESGRSQHSKTVEEASVFEAAKRSQVSDV</sequence>
<dbReference type="Pfam" id="PF20152">
    <property type="entry name" value="DUF6534"/>
    <property type="match status" value="1"/>
</dbReference>
<dbReference type="Proteomes" id="UP000320762">
    <property type="component" value="Unassembled WGS sequence"/>
</dbReference>
<evidence type="ECO:0000256" key="1">
    <source>
        <dbReference type="SAM" id="MobiDB-lite"/>
    </source>
</evidence>
<evidence type="ECO:0000256" key="2">
    <source>
        <dbReference type="SAM" id="Phobius"/>
    </source>
</evidence>
<dbReference type="OrthoDB" id="2884999at2759"/>
<dbReference type="PANTHER" id="PTHR40465:SF1">
    <property type="entry name" value="DUF6534 DOMAIN-CONTAINING PROTEIN"/>
    <property type="match status" value="1"/>
</dbReference>
<dbReference type="AlphaFoldDB" id="A0A550CD95"/>
<proteinExistence type="predicted"/>
<feature type="transmembrane region" description="Helical" evidence="2">
    <location>
        <begin position="95"/>
        <end position="114"/>
    </location>
</feature>
<feature type="transmembrane region" description="Helical" evidence="2">
    <location>
        <begin position="18"/>
        <end position="41"/>
    </location>
</feature>
<feature type="transmembrane region" description="Helical" evidence="2">
    <location>
        <begin position="230"/>
        <end position="251"/>
    </location>
</feature>
<feature type="transmembrane region" description="Helical" evidence="2">
    <location>
        <begin position="205"/>
        <end position="224"/>
    </location>
</feature>
<name>A0A550CD95_9AGAR</name>
<dbReference type="PANTHER" id="PTHR40465">
    <property type="entry name" value="CHROMOSOME 1, WHOLE GENOME SHOTGUN SEQUENCE"/>
    <property type="match status" value="1"/>
</dbReference>
<feature type="domain" description="DUF6534" evidence="3">
    <location>
        <begin position="169"/>
        <end position="259"/>
    </location>
</feature>
<dbReference type="EMBL" id="VDMD01000011">
    <property type="protein sequence ID" value="TRM62781.1"/>
    <property type="molecule type" value="Genomic_DNA"/>
</dbReference>
<feature type="transmembrane region" description="Helical" evidence="2">
    <location>
        <begin position="121"/>
        <end position="142"/>
    </location>
</feature>
<feature type="transmembrane region" description="Helical" evidence="2">
    <location>
        <begin position="162"/>
        <end position="184"/>
    </location>
</feature>
<organism evidence="4 5">
    <name type="scientific">Schizophyllum amplum</name>
    <dbReference type="NCBI Taxonomy" id="97359"/>
    <lineage>
        <taxon>Eukaryota</taxon>
        <taxon>Fungi</taxon>
        <taxon>Dikarya</taxon>
        <taxon>Basidiomycota</taxon>
        <taxon>Agaricomycotina</taxon>
        <taxon>Agaricomycetes</taxon>
        <taxon>Agaricomycetidae</taxon>
        <taxon>Agaricales</taxon>
        <taxon>Schizophyllaceae</taxon>
        <taxon>Schizophyllum</taxon>
    </lineage>
</organism>
<reference evidence="4 5" key="1">
    <citation type="journal article" date="2019" name="New Phytol.">
        <title>Comparative genomics reveals unique wood-decay strategies and fruiting body development in the Schizophyllaceae.</title>
        <authorList>
            <person name="Almasi E."/>
            <person name="Sahu N."/>
            <person name="Krizsan K."/>
            <person name="Balint B."/>
            <person name="Kovacs G.M."/>
            <person name="Kiss B."/>
            <person name="Cseklye J."/>
            <person name="Drula E."/>
            <person name="Henrissat B."/>
            <person name="Nagy I."/>
            <person name="Chovatia M."/>
            <person name="Adam C."/>
            <person name="LaButti K."/>
            <person name="Lipzen A."/>
            <person name="Riley R."/>
            <person name="Grigoriev I.V."/>
            <person name="Nagy L.G."/>
        </authorList>
    </citation>
    <scope>NUCLEOTIDE SEQUENCE [LARGE SCALE GENOMIC DNA]</scope>
    <source>
        <strain evidence="4 5">NL-1724</strain>
    </source>
</reference>
<feature type="transmembrane region" description="Helical" evidence="2">
    <location>
        <begin position="53"/>
        <end position="75"/>
    </location>
</feature>
<gene>
    <name evidence="4" type="ORF">BD626DRAFT_496447</name>
</gene>
<evidence type="ECO:0000313" key="5">
    <source>
        <dbReference type="Proteomes" id="UP000320762"/>
    </source>
</evidence>
<keyword evidence="2" id="KW-0812">Transmembrane</keyword>